<dbReference type="STRING" id="1419482.SAMN05444266_101773"/>
<evidence type="ECO:0000259" key="4">
    <source>
        <dbReference type="PROSITE" id="PS50995"/>
    </source>
</evidence>
<dbReference type="Proteomes" id="UP000184420">
    <property type="component" value="Unassembled WGS sequence"/>
</dbReference>
<dbReference type="SMART" id="SM00347">
    <property type="entry name" value="HTH_MARR"/>
    <property type="match status" value="1"/>
</dbReference>
<keyword evidence="2" id="KW-0238">DNA-binding</keyword>
<dbReference type="PANTHER" id="PTHR42756:SF1">
    <property type="entry name" value="TRANSCRIPTIONAL REPRESSOR OF EMRAB OPERON"/>
    <property type="match status" value="1"/>
</dbReference>
<dbReference type="PANTHER" id="PTHR42756">
    <property type="entry name" value="TRANSCRIPTIONAL REGULATOR, MARR"/>
    <property type="match status" value="1"/>
</dbReference>
<keyword evidence="3" id="KW-0804">Transcription</keyword>
<dbReference type="PROSITE" id="PS50995">
    <property type="entry name" value="HTH_MARR_2"/>
    <property type="match status" value="1"/>
</dbReference>
<name>A0A1M6WUE1_9BACT</name>
<protein>
    <submittedName>
        <fullName evidence="5">Transcriptional regulator, MarR family</fullName>
    </submittedName>
</protein>
<evidence type="ECO:0000313" key="6">
    <source>
        <dbReference type="Proteomes" id="UP000184420"/>
    </source>
</evidence>
<dbReference type="GO" id="GO:0003677">
    <property type="term" value="F:DNA binding"/>
    <property type="evidence" value="ECO:0007669"/>
    <property type="project" value="UniProtKB-KW"/>
</dbReference>
<evidence type="ECO:0000256" key="3">
    <source>
        <dbReference type="ARBA" id="ARBA00023163"/>
    </source>
</evidence>
<dbReference type="Gene3D" id="1.10.10.10">
    <property type="entry name" value="Winged helix-like DNA-binding domain superfamily/Winged helix DNA-binding domain"/>
    <property type="match status" value="1"/>
</dbReference>
<sequence>MRLEEELKQSKFKDDYQRAMLNILFTSGWVEAGILHTLKPYDLSSQQYNVLRILRGSRPSPLNLLDIQERMMDRMSNATRLVEKLRQKGLLTRKQCEENRRKVEIAITDKGLALLEELDPVVEANNKRIFQHFSREEAALLNELLDKLRG</sequence>
<dbReference type="PRINTS" id="PR00598">
    <property type="entry name" value="HTHMARR"/>
</dbReference>
<organism evidence="5 6">
    <name type="scientific">Chitinophaga jiangningensis</name>
    <dbReference type="NCBI Taxonomy" id="1419482"/>
    <lineage>
        <taxon>Bacteria</taxon>
        <taxon>Pseudomonadati</taxon>
        <taxon>Bacteroidota</taxon>
        <taxon>Chitinophagia</taxon>
        <taxon>Chitinophagales</taxon>
        <taxon>Chitinophagaceae</taxon>
        <taxon>Chitinophaga</taxon>
    </lineage>
</organism>
<dbReference type="EMBL" id="FRBL01000001">
    <property type="protein sequence ID" value="SHK97400.1"/>
    <property type="molecule type" value="Genomic_DNA"/>
</dbReference>
<dbReference type="SUPFAM" id="SSF46785">
    <property type="entry name" value="Winged helix' DNA-binding domain"/>
    <property type="match status" value="1"/>
</dbReference>
<dbReference type="InterPro" id="IPR000835">
    <property type="entry name" value="HTH_MarR-typ"/>
</dbReference>
<dbReference type="InterPro" id="IPR036388">
    <property type="entry name" value="WH-like_DNA-bd_sf"/>
</dbReference>
<evidence type="ECO:0000313" key="5">
    <source>
        <dbReference type="EMBL" id="SHK97400.1"/>
    </source>
</evidence>
<accession>A0A1M6WUE1</accession>
<reference evidence="5 6" key="1">
    <citation type="submission" date="2016-11" db="EMBL/GenBank/DDBJ databases">
        <authorList>
            <person name="Jaros S."/>
            <person name="Januszkiewicz K."/>
            <person name="Wedrychowicz H."/>
        </authorList>
    </citation>
    <scope>NUCLEOTIDE SEQUENCE [LARGE SCALE GENOMIC DNA]</scope>
    <source>
        <strain evidence="5 6">DSM 27406</strain>
    </source>
</reference>
<feature type="domain" description="HTH marR-type" evidence="4">
    <location>
        <begin position="1"/>
        <end position="150"/>
    </location>
</feature>
<dbReference type="OrthoDB" id="763883at2"/>
<dbReference type="AlphaFoldDB" id="A0A1M6WUE1"/>
<dbReference type="RefSeq" id="WP_073078148.1">
    <property type="nucleotide sequence ID" value="NZ_FRBL01000001.1"/>
</dbReference>
<evidence type="ECO:0000256" key="1">
    <source>
        <dbReference type="ARBA" id="ARBA00023015"/>
    </source>
</evidence>
<dbReference type="Pfam" id="PF01047">
    <property type="entry name" value="MarR"/>
    <property type="match status" value="1"/>
</dbReference>
<gene>
    <name evidence="5" type="ORF">SAMN05444266_101773</name>
</gene>
<proteinExistence type="predicted"/>
<keyword evidence="6" id="KW-1185">Reference proteome</keyword>
<evidence type="ECO:0000256" key="2">
    <source>
        <dbReference type="ARBA" id="ARBA00023125"/>
    </source>
</evidence>
<keyword evidence="1" id="KW-0805">Transcription regulation</keyword>
<dbReference type="InterPro" id="IPR036390">
    <property type="entry name" value="WH_DNA-bd_sf"/>
</dbReference>
<dbReference type="GO" id="GO:0003700">
    <property type="term" value="F:DNA-binding transcription factor activity"/>
    <property type="evidence" value="ECO:0007669"/>
    <property type="project" value="InterPro"/>
</dbReference>